<protein>
    <submittedName>
        <fullName evidence="2">Uncharacterized protein</fullName>
    </submittedName>
</protein>
<dbReference type="EMBL" id="CP000964">
    <property type="protein sequence ID" value="ACI07876.1"/>
    <property type="molecule type" value="Genomic_DNA"/>
</dbReference>
<name>B5XYX3_KLEV3</name>
<organism evidence="2 3">
    <name type="scientific">Klebsiella variicola (strain 342)</name>
    <name type="common">Klebsiella pneumoniae</name>
    <dbReference type="NCBI Taxonomy" id="507522"/>
    <lineage>
        <taxon>Bacteria</taxon>
        <taxon>Pseudomonadati</taxon>
        <taxon>Pseudomonadota</taxon>
        <taxon>Gammaproteobacteria</taxon>
        <taxon>Enterobacterales</taxon>
        <taxon>Enterobacteriaceae</taxon>
        <taxon>Klebsiella/Raoultella group</taxon>
        <taxon>Klebsiella</taxon>
        <taxon>Klebsiella pneumoniae complex</taxon>
    </lineage>
</organism>
<accession>B5XYX3</accession>
<dbReference type="Proteomes" id="UP000001734">
    <property type="component" value="Chromosome"/>
</dbReference>
<evidence type="ECO:0000313" key="2">
    <source>
        <dbReference type="EMBL" id="ACI07876.1"/>
    </source>
</evidence>
<dbReference type="AlphaFoldDB" id="B5XYX3"/>
<evidence type="ECO:0000256" key="1">
    <source>
        <dbReference type="SAM" id="MobiDB-lite"/>
    </source>
</evidence>
<sequence>MDVFSLSWRQGDRKMLQNSCQEKERSEKTAKRRHHRAQSARALHFSGARR</sequence>
<reference evidence="2 3" key="1">
    <citation type="journal article" date="2008" name="PLoS Genet.">
        <title>Complete genome sequence of the N2-fixing broad host range endophyte Klebsiella pneumoniae 342 and virulence predictions verified in mice.</title>
        <authorList>
            <person name="Fouts D.E."/>
            <person name="Tyler H.L."/>
            <person name="DeBoy R.T."/>
            <person name="Daugherty S."/>
            <person name="Ren Q."/>
            <person name="Badger J.H."/>
            <person name="Durkin A.S."/>
            <person name="Huot H."/>
            <person name="Shrivastava S."/>
            <person name="Kothari S."/>
            <person name="Dodson R.J."/>
            <person name="Mohamoud Y."/>
            <person name="Khouri H."/>
            <person name="Roesch L.F."/>
            <person name="Krogfelt K.A."/>
            <person name="Struve C."/>
            <person name="Triplett E.W."/>
            <person name="Methe B.A."/>
        </authorList>
    </citation>
    <scope>NUCLEOTIDE SEQUENCE [LARGE SCALE GENOMIC DNA]</scope>
    <source>
        <strain evidence="2 3">342</strain>
    </source>
</reference>
<feature type="region of interest" description="Disordered" evidence="1">
    <location>
        <begin position="1"/>
        <end position="50"/>
    </location>
</feature>
<proteinExistence type="predicted"/>
<feature type="compositionally biased region" description="Basic and acidic residues" evidence="1">
    <location>
        <begin position="10"/>
        <end position="29"/>
    </location>
</feature>
<dbReference type="BioCyc" id="KPNE507522:GI0B-3751-MONOMER"/>
<gene>
    <name evidence="2" type="ordered locus">KPK_3769</name>
</gene>
<dbReference type="HOGENOM" id="CLU_3118833_0_0_6"/>
<dbReference type="KEGG" id="kpe:KPK_3769"/>
<evidence type="ECO:0000313" key="3">
    <source>
        <dbReference type="Proteomes" id="UP000001734"/>
    </source>
</evidence>